<dbReference type="Proteomes" id="UP001208689">
    <property type="component" value="Chromosome"/>
</dbReference>
<evidence type="ECO:0000313" key="1">
    <source>
        <dbReference type="EMBL" id="UYP46209.1"/>
    </source>
</evidence>
<dbReference type="PANTHER" id="PTHR10937">
    <property type="entry name" value="GLUCOSAMINE--FRUCTOSE-6-PHOSPHATE AMINOTRANSFERASE, ISOMERIZING"/>
    <property type="match status" value="1"/>
</dbReference>
<sequence>MTPETQIWPFSYNDLLKNFLNAPEVLQDCVNSYTTGEGKKMVQSIIQIVSQIKFSKVVFIGNTFNHFASFIPRFVFMNSPYALDFTWECIELTEFYDYFLPEDSQDTLYIFISRSGSSRLILKALDHLSLLKIDRNLLWLITNEQNSPVAKKCGQVFHTYVDSELVIGLKSFGNTLFVLYLVSQMLVGTDFNLDTIQKGSFELISELKDFRESWEKSVDQISDFLGYELQYLYFISKDPSSLACAKFAALIAKTYHRKFAEGIALGHFFHGPFQVFERRIEDKSINCMMLVGDREGEESNNTLIRLIDQIKIRAGKVVILCNNPSLSAFYKSDYDVLMINFNSPIIELSPIFETFILQLAFLKIAKKSGLIGK</sequence>
<gene>
    <name evidence="1" type="ORF">NEF87_002494</name>
</gene>
<keyword evidence="2" id="KW-1185">Reference proteome</keyword>
<dbReference type="InterPro" id="IPR046348">
    <property type="entry name" value="SIS_dom_sf"/>
</dbReference>
<reference evidence="1" key="1">
    <citation type="submission" date="2022-09" db="EMBL/GenBank/DDBJ databases">
        <title>Actin cytoskeleton and complex cell architecture in an #Asgard archaeon.</title>
        <authorList>
            <person name="Ponce Toledo R.I."/>
            <person name="Schleper C."/>
            <person name="Rodrigues Oliveira T."/>
            <person name="Wollweber F."/>
            <person name="Xu J."/>
            <person name="Rittmann S."/>
            <person name="Klingl A."/>
            <person name="Pilhofer M."/>
        </authorList>
    </citation>
    <scope>NUCLEOTIDE SEQUENCE</scope>
    <source>
        <strain evidence="1">B-35</strain>
    </source>
</reference>
<protein>
    <recommendedName>
        <fullName evidence="3">SIS domain-containing protein</fullName>
    </recommendedName>
</protein>
<organism evidence="1 2">
    <name type="scientific">Candidatus Lokiarchaeum ossiferum</name>
    <dbReference type="NCBI Taxonomy" id="2951803"/>
    <lineage>
        <taxon>Archaea</taxon>
        <taxon>Promethearchaeati</taxon>
        <taxon>Promethearchaeota</taxon>
        <taxon>Promethearchaeia</taxon>
        <taxon>Promethearchaeales</taxon>
        <taxon>Promethearchaeaceae</taxon>
        <taxon>Candidatus Lokiarchaeum</taxon>
    </lineage>
</organism>
<dbReference type="EMBL" id="CP104013">
    <property type="protein sequence ID" value="UYP46209.1"/>
    <property type="molecule type" value="Genomic_DNA"/>
</dbReference>
<name>A0ABY6HRT0_9ARCH</name>
<proteinExistence type="predicted"/>
<accession>A0ABY6HRT0</accession>
<dbReference type="PANTHER" id="PTHR10937:SF0">
    <property type="entry name" value="GLUTAMINE--FRUCTOSE-6-PHOSPHATE TRANSAMINASE (ISOMERIZING)"/>
    <property type="match status" value="1"/>
</dbReference>
<dbReference type="SUPFAM" id="SSF53697">
    <property type="entry name" value="SIS domain"/>
    <property type="match status" value="1"/>
</dbReference>
<dbReference type="Gene3D" id="3.40.50.10490">
    <property type="entry name" value="Glucose-6-phosphate isomerase like protein, domain 1"/>
    <property type="match status" value="2"/>
</dbReference>
<evidence type="ECO:0000313" key="2">
    <source>
        <dbReference type="Proteomes" id="UP001208689"/>
    </source>
</evidence>
<evidence type="ECO:0008006" key="3">
    <source>
        <dbReference type="Google" id="ProtNLM"/>
    </source>
</evidence>